<evidence type="ECO:0000313" key="2">
    <source>
        <dbReference type="EMBL" id="HAG0017614.1"/>
    </source>
</evidence>
<dbReference type="Gene3D" id="3.30.70.3580">
    <property type="entry name" value="Antirestriction protein"/>
    <property type="match status" value="1"/>
</dbReference>
<name>A0A756LAT8_SALER</name>
<gene>
    <name evidence="2" type="ORF">G8O67_005003</name>
</gene>
<organism evidence="2">
    <name type="scientific">Salmonella enterica</name>
    <name type="common">Salmonella choleraesuis</name>
    <dbReference type="NCBI Taxonomy" id="28901"/>
    <lineage>
        <taxon>Bacteria</taxon>
        <taxon>Pseudomonadati</taxon>
        <taxon>Pseudomonadota</taxon>
        <taxon>Gammaproteobacteria</taxon>
        <taxon>Enterobacterales</taxon>
        <taxon>Enterobacteriaceae</taxon>
        <taxon>Salmonella</taxon>
    </lineage>
</organism>
<comment type="similarity">
    <text evidence="1">Belongs to the antirestriction protein family.</text>
</comment>
<comment type="caution">
    <text evidence="2">The sequence shown here is derived from an EMBL/GenBank/DDBJ whole genome shotgun (WGS) entry which is preliminary data.</text>
</comment>
<reference evidence="2" key="2">
    <citation type="submission" date="2020-02" db="EMBL/GenBank/DDBJ databases">
        <authorList>
            <consortium name="NCBI Pathogen Detection Project"/>
        </authorList>
    </citation>
    <scope>NUCLEOTIDE SEQUENCE</scope>
    <source>
        <strain evidence="2">MA.CK_00/00002125</strain>
    </source>
</reference>
<dbReference type="AntiFam" id="ANF00259">
    <property type="entry name" value="Protein of unknown function (DUF1472)"/>
</dbReference>
<dbReference type="EMBL" id="DAAWYJ010000035">
    <property type="protein sequence ID" value="HAG0017614.1"/>
    <property type="molecule type" value="Genomic_DNA"/>
</dbReference>
<accession>A0A756LAT8</accession>
<proteinExistence type="inferred from homology"/>
<dbReference type="Pfam" id="PF03230">
    <property type="entry name" value="Antirestrict"/>
    <property type="match status" value="1"/>
</dbReference>
<dbReference type="InterPro" id="IPR042297">
    <property type="entry name" value="Antirestriction_sf"/>
</dbReference>
<evidence type="ECO:0000256" key="1">
    <source>
        <dbReference type="ARBA" id="ARBA00008618"/>
    </source>
</evidence>
<dbReference type="InterPro" id="IPR004914">
    <property type="entry name" value="Antirestrict"/>
</dbReference>
<sequence length="270" mass="30246">MPGTTGKKDVAFPAPHSPGSGLPAVALWFSTLTVLCRVRAVPCIHCSRAAVDTKVRWRRCGHPVLPSRQPCSSGRSSAQVSRPHPPVPVCGCVRLRLSWRLCIPGFNTRLLWMHGTARCRVITEVFMQYSNQQRARVIHVEESDRLSFLPYLFGDDFMLAELQVCALARKMITGYEGGFWHFIRLPDGGGYMMPDCGPVHLVNSENWFDRTVSADAAGIILTSLAINRRLWTHHECGNAALTHLFRTRDAQLWGHIEFHPECNAIYAALD</sequence>
<protein>
    <submittedName>
        <fullName evidence="2">DUF1472 domain-containing protein</fullName>
    </submittedName>
</protein>
<reference evidence="2" key="1">
    <citation type="journal article" date="2018" name="Genome Biol.">
        <title>SKESA: strategic k-mer extension for scrupulous assemblies.</title>
        <authorList>
            <person name="Souvorov A."/>
            <person name="Agarwala R."/>
            <person name="Lipman D.J."/>
        </authorList>
    </citation>
    <scope>NUCLEOTIDE SEQUENCE</scope>
    <source>
        <strain evidence="2">MA.CK_00/00002125</strain>
    </source>
</reference>
<dbReference type="AlphaFoldDB" id="A0A756LAT8"/>